<dbReference type="SUPFAM" id="SSF56436">
    <property type="entry name" value="C-type lectin-like"/>
    <property type="match status" value="1"/>
</dbReference>
<feature type="domain" description="C-type lectin" evidence="2">
    <location>
        <begin position="43"/>
        <end position="163"/>
    </location>
</feature>
<keyword evidence="4" id="KW-1185">Reference proteome</keyword>
<dbReference type="EMBL" id="CAWUFR010000087">
    <property type="protein sequence ID" value="CAK6965862.1"/>
    <property type="molecule type" value="Genomic_DNA"/>
</dbReference>
<evidence type="ECO:0000259" key="2">
    <source>
        <dbReference type="PROSITE" id="PS50041"/>
    </source>
</evidence>
<sequence length="176" mass="20406">MVIYHLSDDNIQTKISLKTLEDEYETLKKNVTVEDIETKRSLKTLKDENEALKKNLTGGDLVKIDSEEEQKFLEEKVKNKMRIYEDMFWIGLTDSEEEDKWIWVDGSLLNKSLSFWFEGEPNNVITEDPEGEHCVRMGKKGGAKDLKCWFDKSCNIPQRSICEKPAQTGHLQDVCV</sequence>
<dbReference type="AlphaFoldDB" id="A0AAV1P2N4"/>
<name>A0AAV1P2N4_SCOSC</name>
<dbReference type="Gene3D" id="3.10.100.10">
    <property type="entry name" value="Mannose-Binding Protein A, subunit A"/>
    <property type="match status" value="1"/>
</dbReference>
<feature type="coiled-coil region" evidence="1">
    <location>
        <begin position="10"/>
        <end position="37"/>
    </location>
</feature>
<protein>
    <submittedName>
        <fullName evidence="3">C-type lectin domain family 4 member E-like</fullName>
    </submittedName>
</protein>
<dbReference type="PROSITE" id="PS50041">
    <property type="entry name" value="C_TYPE_LECTIN_2"/>
    <property type="match status" value="1"/>
</dbReference>
<dbReference type="PANTHER" id="PTHR22803">
    <property type="entry name" value="MANNOSE, PHOSPHOLIPASE, LECTIN RECEPTOR RELATED"/>
    <property type="match status" value="1"/>
</dbReference>
<organism evidence="3 4">
    <name type="scientific">Scomber scombrus</name>
    <name type="common">Atlantic mackerel</name>
    <name type="synonym">Scomber vernalis</name>
    <dbReference type="NCBI Taxonomy" id="13677"/>
    <lineage>
        <taxon>Eukaryota</taxon>
        <taxon>Metazoa</taxon>
        <taxon>Chordata</taxon>
        <taxon>Craniata</taxon>
        <taxon>Vertebrata</taxon>
        <taxon>Euteleostomi</taxon>
        <taxon>Actinopterygii</taxon>
        <taxon>Neopterygii</taxon>
        <taxon>Teleostei</taxon>
        <taxon>Neoteleostei</taxon>
        <taxon>Acanthomorphata</taxon>
        <taxon>Pelagiaria</taxon>
        <taxon>Scombriformes</taxon>
        <taxon>Scombridae</taxon>
        <taxon>Scomber</taxon>
    </lineage>
</organism>
<gene>
    <name evidence="3" type="ORF">FSCOSCO3_A022377</name>
</gene>
<dbReference type="InterPro" id="IPR016186">
    <property type="entry name" value="C-type_lectin-like/link_sf"/>
</dbReference>
<dbReference type="SMART" id="SM00034">
    <property type="entry name" value="CLECT"/>
    <property type="match status" value="1"/>
</dbReference>
<dbReference type="InterPro" id="IPR001304">
    <property type="entry name" value="C-type_lectin-like"/>
</dbReference>
<evidence type="ECO:0000313" key="4">
    <source>
        <dbReference type="Proteomes" id="UP001314229"/>
    </source>
</evidence>
<keyword evidence="1" id="KW-0175">Coiled coil</keyword>
<dbReference type="Pfam" id="PF00059">
    <property type="entry name" value="Lectin_C"/>
    <property type="match status" value="1"/>
</dbReference>
<dbReference type="Proteomes" id="UP001314229">
    <property type="component" value="Unassembled WGS sequence"/>
</dbReference>
<dbReference type="InterPro" id="IPR016187">
    <property type="entry name" value="CTDL_fold"/>
</dbReference>
<dbReference type="InterPro" id="IPR050111">
    <property type="entry name" value="C-type_lectin/snaclec_domain"/>
</dbReference>
<evidence type="ECO:0000256" key="1">
    <source>
        <dbReference type="SAM" id="Coils"/>
    </source>
</evidence>
<reference evidence="3 4" key="1">
    <citation type="submission" date="2024-01" db="EMBL/GenBank/DDBJ databases">
        <authorList>
            <person name="Alioto T."/>
            <person name="Alioto T."/>
            <person name="Gomez Garrido J."/>
        </authorList>
    </citation>
    <scope>NUCLEOTIDE SEQUENCE [LARGE SCALE GENOMIC DNA]</scope>
</reference>
<proteinExistence type="predicted"/>
<accession>A0AAV1P2N4</accession>
<comment type="caution">
    <text evidence="3">The sequence shown here is derived from an EMBL/GenBank/DDBJ whole genome shotgun (WGS) entry which is preliminary data.</text>
</comment>
<evidence type="ECO:0000313" key="3">
    <source>
        <dbReference type="EMBL" id="CAK6965862.1"/>
    </source>
</evidence>